<keyword evidence="5" id="KW-0067">ATP-binding</keyword>
<evidence type="ECO:0000256" key="5">
    <source>
        <dbReference type="ARBA" id="ARBA00022840"/>
    </source>
</evidence>
<sequence>MQDVIDKKILPGEAINVWKKAVKDWEADPTAFQFDTDRIKNGYINNLNNYFRHVLIPNGSDFRNEQPVLVRVGKDNKYVFVGYIDTQYTDADGNTVLIDYKTSSKSGFSGDKLQKKAMQLMLYAIGKHQMSGVPYDKIKARFDMMKYCRVHFKQENGKWKDTIQERSIWVAKIAKKLATKLKKLGYDEERANEMIETAKASNGLANMPEEIQEQFQVGNYFIELDISEENCQKVAKQVEELCDTIMDFENMDEFDQENWLELNARYDPTNYYETHLCSWHTSEEFKKLEGINEKKKPVAVSAGQTELDDLFGNDSLSIDALFG</sequence>
<evidence type="ECO:0000313" key="9">
    <source>
        <dbReference type="EMBL" id="KRL91714.1"/>
    </source>
</evidence>
<keyword evidence="7" id="KW-0234">DNA repair</keyword>
<dbReference type="GO" id="GO:0016787">
    <property type="term" value="F:hydrolase activity"/>
    <property type="evidence" value="ECO:0007669"/>
    <property type="project" value="UniProtKB-KW"/>
</dbReference>
<dbReference type="GO" id="GO:0006281">
    <property type="term" value="P:DNA repair"/>
    <property type="evidence" value="ECO:0007669"/>
    <property type="project" value="UniProtKB-KW"/>
</dbReference>
<comment type="caution">
    <text evidence="9">The sequence shown here is derived from an EMBL/GenBank/DDBJ whole genome shotgun (WGS) entry which is preliminary data.</text>
</comment>
<accession>A0A0R1ULQ8</accession>
<proteinExistence type="predicted"/>
<dbReference type="PATRIC" id="fig|1423760.3.peg.1202"/>
<dbReference type="Pfam" id="PF12705">
    <property type="entry name" value="PDDEXK_1"/>
    <property type="match status" value="1"/>
</dbReference>
<dbReference type="GO" id="GO:0003677">
    <property type="term" value="F:DNA binding"/>
    <property type="evidence" value="ECO:0007669"/>
    <property type="project" value="UniProtKB-KW"/>
</dbReference>
<name>A0A0R1ULQ8_9LACO</name>
<evidence type="ECO:0000259" key="8">
    <source>
        <dbReference type="Pfam" id="PF12705"/>
    </source>
</evidence>
<evidence type="ECO:0000256" key="4">
    <source>
        <dbReference type="ARBA" id="ARBA00022806"/>
    </source>
</evidence>
<protein>
    <recommendedName>
        <fullName evidence="8">PD-(D/E)XK endonuclease-like domain-containing protein</fullName>
    </recommendedName>
</protein>
<dbReference type="AlphaFoldDB" id="A0A0R1ULQ8"/>
<dbReference type="Gene3D" id="3.90.320.10">
    <property type="match status" value="1"/>
</dbReference>
<evidence type="ECO:0000256" key="6">
    <source>
        <dbReference type="ARBA" id="ARBA00023125"/>
    </source>
</evidence>
<dbReference type="GO" id="GO:0004386">
    <property type="term" value="F:helicase activity"/>
    <property type="evidence" value="ECO:0007669"/>
    <property type="project" value="UniProtKB-KW"/>
</dbReference>
<evidence type="ECO:0000256" key="7">
    <source>
        <dbReference type="ARBA" id="ARBA00023204"/>
    </source>
</evidence>
<dbReference type="GO" id="GO:0005524">
    <property type="term" value="F:ATP binding"/>
    <property type="evidence" value="ECO:0007669"/>
    <property type="project" value="UniProtKB-KW"/>
</dbReference>
<gene>
    <name evidence="9" type="ORF">FC43_GL001137</name>
</gene>
<feature type="domain" description="PD-(D/E)XK endonuclease-like" evidence="8">
    <location>
        <begin position="69"/>
        <end position="184"/>
    </location>
</feature>
<keyword evidence="3" id="KW-0378">Hydrolase</keyword>
<dbReference type="InterPro" id="IPR038726">
    <property type="entry name" value="PDDEXK_AddAB-type"/>
</dbReference>
<evidence type="ECO:0000256" key="1">
    <source>
        <dbReference type="ARBA" id="ARBA00022741"/>
    </source>
</evidence>
<dbReference type="InterPro" id="IPR011604">
    <property type="entry name" value="PDDEXK-like_dom_sf"/>
</dbReference>
<keyword evidence="4" id="KW-0347">Helicase</keyword>
<organism evidence="9 10">
    <name type="scientific">Limosilactobacillus ingluviei DSM 15946</name>
    <dbReference type="NCBI Taxonomy" id="1423760"/>
    <lineage>
        <taxon>Bacteria</taxon>
        <taxon>Bacillati</taxon>
        <taxon>Bacillota</taxon>
        <taxon>Bacilli</taxon>
        <taxon>Lactobacillales</taxon>
        <taxon>Lactobacillaceae</taxon>
        <taxon>Limosilactobacillus</taxon>
    </lineage>
</organism>
<evidence type="ECO:0000256" key="2">
    <source>
        <dbReference type="ARBA" id="ARBA00022763"/>
    </source>
</evidence>
<dbReference type="Proteomes" id="UP000050816">
    <property type="component" value="Unassembled WGS sequence"/>
</dbReference>
<dbReference type="EMBL" id="AZFK01000018">
    <property type="protein sequence ID" value="KRL91714.1"/>
    <property type="molecule type" value="Genomic_DNA"/>
</dbReference>
<evidence type="ECO:0000256" key="3">
    <source>
        <dbReference type="ARBA" id="ARBA00022801"/>
    </source>
</evidence>
<reference evidence="9 10" key="1">
    <citation type="journal article" date="2015" name="Genome Announc.">
        <title>Expanding the biotechnology potential of lactobacilli through comparative genomics of 213 strains and associated genera.</title>
        <authorList>
            <person name="Sun Z."/>
            <person name="Harris H.M."/>
            <person name="McCann A."/>
            <person name="Guo C."/>
            <person name="Argimon S."/>
            <person name="Zhang W."/>
            <person name="Yang X."/>
            <person name="Jeffery I.B."/>
            <person name="Cooney J.C."/>
            <person name="Kagawa T.F."/>
            <person name="Liu W."/>
            <person name="Song Y."/>
            <person name="Salvetti E."/>
            <person name="Wrobel A."/>
            <person name="Rasinkangas P."/>
            <person name="Parkhill J."/>
            <person name="Rea M.C."/>
            <person name="O'Sullivan O."/>
            <person name="Ritari J."/>
            <person name="Douillard F.P."/>
            <person name="Paul Ross R."/>
            <person name="Yang R."/>
            <person name="Briner A.E."/>
            <person name="Felis G.E."/>
            <person name="de Vos W.M."/>
            <person name="Barrangou R."/>
            <person name="Klaenhammer T.R."/>
            <person name="Caufield P.W."/>
            <person name="Cui Y."/>
            <person name="Zhang H."/>
            <person name="O'Toole P.W."/>
        </authorList>
    </citation>
    <scope>NUCLEOTIDE SEQUENCE [LARGE SCALE GENOMIC DNA]</scope>
    <source>
        <strain evidence="9 10">DSM 15946</strain>
    </source>
</reference>
<keyword evidence="2" id="KW-0227">DNA damage</keyword>
<keyword evidence="6" id="KW-0238">DNA-binding</keyword>
<evidence type="ECO:0000313" key="10">
    <source>
        <dbReference type="Proteomes" id="UP000050816"/>
    </source>
</evidence>
<keyword evidence="1" id="KW-0547">Nucleotide-binding</keyword>